<reference evidence="2" key="1">
    <citation type="journal article" date="2020" name="Nature">
        <title>Giant virus diversity and host interactions through global metagenomics.</title>
        <authorList>
            <person name="Schulz F."/>
            <person name="Roux S."/>
            <person name="Paez-Espino D."/>
            <person name="Jungbluth S."/>
            <person name="Walsh D.A."/>
            <person name="Denef V.J."/>
            <person name="McMahon K.D."/>
            <person name="Konstantinidis K.T."/>
            <person name="Eloe-Fadrosh E.A."/>
            <person name="Kyrpides N.C."/>
            <person name="Woyke T."/>
        </authorList>
    </citation>
    <scope>NUCLEOTIDE SEQUENCE</scope>
    <source>
        <strain evidence="2">GVMAG-S-ERX555967-130</strain>
    </source>
</reference>
<proteinExistence type="predicted"/>
<protein>
    <submittedName>
        <fullName evidence="2">Uncharacterized protein</fullName>
    </submittedName>
</protein>
<feature type="compositionally biased region" description="Acidic residues" evidence="1">
    <location>
        <begin position="100"/>
        <end position="109"/>
    </location>
</feature>
<sequence>MVICVQQLQKRFVNQYNMKDLKIVKDTDVHQTICEWITDKRVVIGDYEDMKEMVLNMIRAGHCFSMDRDRLRDAMEDIAYMMNAEDDALKDRVLRSLEYEDEEDDEDFQDLVRTSTAPQRAPQRVPQRAPQSAQEEANEPEESPIEEIEA</sequence>
<dbReference type="EMBL" id="MN738788">
    <property type="protein sequence ID" value="QHT36971.1"/>
    <property type="molecule type" value="Genomic_DNA"/>
</dbReference>
<feature type="compositionally biased region" description="Acidic residues" evidence="1">
    <location>
        <begin position="136"/>
        <end position="150"/>
    </location>
</feature>
<name>A0A6C0F7Z5_9ZZZZ</name>
<accession>A0A6C0F7Z5</accession>
<evidence type="ECO:0000313" key="2">
    <source>
        <dbReference type="EMBL" id="QHT36971.1"/>
    </source>
</evidence>
<dbReference type="AlphaFoldDB" id="A0A6C0F7Z5"/>
<evidence type="ECO:0000256" key="1">
    <source>
        <dbReference type="SAM" id="MobiDB-lite"/>
    </source>
</evidence>
<organism evidence="2">
    <name type="scientific">viral metagenome</name>
    <dbReference type="NCBI Taxonomy" id="1070528"/>
    <lineage>
        <taxon>unclassified sequences</taxon>
        <taxon>metagenomes</taxon>
        <taxon>organismal metagenomes</taxon>
    </lineage>
</organism>
<feature type="region of interest" description="Disordered" evidence="1">
    <location>
        <begin position="100"/>
        <end position="150"/>
    </location>
</feature>